<name>A0A1F7HM63_9BACT</name>
<dbReference type="Proteomes" id="UP000178098">
    <property type="component" value="Unassembled WGS sequence"/>
</dbReference>
<reference evidence="2 3" key="1">
    <citation type="journal article" date="2016" name="Nat. Commun.">
        <title>Thousands of microbial genomes shed light on interconnected biogeochemical processes in an aquifer system.</title>
        <authorList>
            <person name="Anantharaman K."/>
            <person name="Brown C.T."/>
            <person name="Hug L.A."/>
            <person name="Sharon I."/>
            <person name="Castelle C.J."/>
            <person name="Probst A.J."/>
            <person name="Thomas B.C."/>
            <person name="Singh A."/>
            <person name="Wilkins M.J."/>
            <person name="Karaoz U."/>
            <person name="Brodie E.L."/>
            <person name="Williams K.H."/>
            <person name="Hubbard S.S."/>
            <person name="Banfield J.F."/>
        </authorList>
    </citation>
    <scope>NUCLEOTIDE SEQUENCE [LARGE SCALE GENOMIC DNA]</scope>
</reference>
<sequence length="59" mass="6472">MTPPKPPQGQGGQTAPDPRDSKLWTREGKSAEERAAHDKNLQRGLDLLNDYQGGSKEGR</sequence>
<feature type="region of interest" description="Disordered" evidence="1">
    <location>
        <begin position="1"/>
        <end position="59"/>
    </location>
</feature>
<gene>
    <name evidence="2" type="ORF">A3D08_02645</name>
</gene>
<evidence type="ECO:0000256" key="1">
    <source>
        <dbReference type="SAM" id="MobiDB-lite"/>
    </source>
</evidence>
<dbReference type="EMBL" id="MFZT01000006">
    <property type="protein sequence ID" value="OGK31872.1"/>
    <property type="molecule type" value="Genomic_DNA"/>
</dbReference>
<evidence type="ECO:0000313" key="3">
    <source>
        <dbReference type="Proteomes" id="UP000178098"/>
    </source>
</evidence>
<dbReference type="AlphaFoldDB" id="A0A1F7HM63"/>
<feature type="compositionally biased region" description="Basic and acidic residues" evidence="1">
    <location>
        <begin position="17"/>
        <end position="41"/>
    </location>
</feature>
<accession>A0A1F7HM63</accession>
<organism evidence="2 3">
    <name type="scientific">Candidatus Roizmanbacteria bacterium RIFCSPHIGHO2_02_FULL_43_11</name>
    <dbReference type="NCBI Taxonomy" id="1802043"/>
    <lineage>
        <taxon>Bacteria</taxon>
        <taxon>Candidatus Roizmaniibacteriota</taxon>
    </lineage>
</organism>
<evidence type="ECO:0000313" key="2">
    <source>
        <dbReference type="EMBL" id="OGK31872.1"/>
    </source>
</evidence>
<protein>
    <submittedName>
        <fullName evidence="2">Uncharacterized protein</fullName>
    </submittedName>
</protein>
<proteinExistence type="predicted"/>
<comment type="caution">
    <text evidence="2">The sequence shown here is derived from an EMBL/GenBank/DDBJ whole genome shotgun (WGS) entry which is preliminary data.</text>
</comment>